<evidence type="ECO:0000313" key="8">
    <source>
        <dbReference type="EMBL" id="OFV67750.1"/>
    </source>
</evidence>
<sequence length="272" mass="29555">MVKVGFIKLGNIGMSLIVNLLLDERADREDIDVRVAGTGAKMGKPEAQDVLSFLKWEPDLLIVTSPNAALPGPKIVREAFEGKPCIVISDGPAKKAVDSMKEKGFGYIILPGDPMIGARREFLDPTEMALFNTDVLKVLSACGASRLVQEEIDRVIEEIKAGKEVTLPQIIATAEIVTERANFSNPYARAKAIAAYSMAEKVGELDSKACFMMKDPEAYTMMVAAAHELIREAALLADEAREIEKGQDTLSRAPHAKSGELLSKQGLMEPLK</sequence>
<dbReference type="NCBIfam" id="NF002162">
    <property type="entry name" value="PRK00994.1"/>
    <property type="match status" value="1"/>
</dbReference>
<dbReference type="EMBL" id="LYOS01000003">
    <property type="protein sequence ID" value="OFV67750.1"/>
    <property type="molecule type" value="Genomic_DNA"/>
</dbReference>
<comment type="function">
    <text evidence="7">Catalyzes the reversible reduction of methenyl-H(4)MPT(+) to methylene-H(4)MPT.</text>
</comment>
<evidence type="ECO:0000256" key="4">
    <source>
        <dbReference type="ARBA" id="ARBA00022563"/>
    </source>
</evidence>
<dbReference type="EC" id="1.5.98.1" evidence="2 7"/>
<dbReference type="InterPro" id="IPR036080">
    <property type="entry name" value="MTD_sf"/>
</dbReference>
<dbReference type="Pfam" id="PF01993">
    <property type="entry name" value="MTD"/>
    <property type="match status" value="1"/>
</dbReference>
<dbReference type="GO" id="GO:0008901">
    <property type="term" value="F:ferredoxin hydrogenase activity"/>
    <property type="evidence" value="ECO:0007669"/>
    <property type="project" value="InterPro"/>
</dbReference>
<dbReference type="InterPro" id="IPR002844">
    <property type="entry name" value="MTD"/>
</dbReference>
<keyword evidence="5 7" id="KW-0560">Oxidoreductase</keyword>
<evidence type="ECO:0000256" key="6">
    <source>
        <dbReference type="ARBA" id="ARBA00031410"/>
    </source>
</evidence>
<dbReference type="Proteomes" id="UP000186940">
    <property type="component" value="Unassembled WGS sequence"/>
</dbReference>
<organism evidence="8 9">
    <name type="scientific">Candidatus Syntropharchaeum caldarium</name>
    <dbReference type="NCBI Taxonomy" id="1838285"/>
    <lineage>
        <taxon>Archaea</taxon>
        <taxon>Methanobacteriati</taxon>
        <taxon>Methanobacteriota</taxon>
        <taxon>Stenosarchaea group</taxon>
        <taxon>Methanomicrobia</taxon>
        <taxon>Methanosarcinales</taxon>
        <taxon>ANME-2 cluster</taxon>
        <taxon>Candidatus Syntropharchaeum</taxon>
    </lineage>
</organism>
<dbReference type="STRING" id="1838285.SCAL_001125"/>
<gene>
    <name evidence="7" type="primary">mtd</name>
    <name evidence="8" type="ORF">SCAL_001125</name>
</gene>
<name>A0A1F2P8R9_9EURY</name>
<dbReference type="PIRSF" id="PIRSF005627">
    <property type="entry name" value="MTD"/>
    <property type="match status" value="1"/>
</dbReference>
<protein>
    <recommendedName>
        <fullName evidence="3 7">F420-dependent methylenetetrahydromethanopterin dehydrogenase</fullName>
        <shortName evidence="7">MTD</shortName>
        <ecNumber evidence="2 7">1.5.98.1</ecNumber>
    </recommendedName>
    <alternativeName>
        <fullName evidence="6 7">Coenzyme F420-dependent N5,N10-methylenetetrahydromethanopterin dehydrogenase</fullName>
    </alternativeName>
</protein>
<keyword evidence="9" id="KW-1185">Reference proteome</keyword>
<evidence type="ECO:0000256" key="5">
    <source>
        <dbReference type="ARBA" id="ARBA00023002"/>
    </source>
</evidence>
<proteinExistence type="inferred from homology"/>
<evidence type="ECO:0000256" key="1">
    <source>
        <dbReference type="ARBA" id="ARBA00007842"/>
    </source>
</evidence>
<dbReference type="SUPFAM" id="SSF102324">
    <property type="entry name" value="F420-dependent methylenetetrahydromethanopterin dehydrogenase (MTD)"/>
    <property type="match status" value="1"/>
</dbReference>
<accession>A0A1F2P8R9</accession>
<reference evidence="8" key="1">
    <citation type="submission" date="2016-05" db="EMBL/GenBank/DDBJ databases">
        <title>Microbial consortia oxidize butane by reversing methanogenesis.</title>
        <authorList>
            <person name="Laso-Perez R."/>
            <person name="Richter M."/>
            <person name="Wegener G."/>
            <person name="Musat F."/>
        </authorList>
    </citation>
    <scope>NUCLEOTIDE SEQUENCE [LARGE SCALE GENOMIC DNA]</scope>
    <source>
        <strain evidence="8">BOX2</strain>
    </source>
</reference>
<keyword evidence="4 7" id="KW-0554">One-carbon metabolism</keyword>
<comment type="caution">
    <text evidence="8">The sequence shown here is derived from an EMBL/GenBank/DDBJ whole genome shotgun (WGS) entry which is preliminary data.</text>
</comment>
<keyword evidence="7" id="KW-0484">Methanogenesis</keyword>
<dbReference type="UniPathway" id="UPA00640">
    <property type="reaction ID" value="UER00695"/>
</dbReference>
<evidence type="ECO:0000256" key="7">
    <source>
        <dbReference type="HAMAP-Rule" id="MF_00058"/>
    </source>
</evidence>
<dbReference type="GO" id="GO:0019386">
    <property type="term" value="P:methanogenesis, from carbon dioxide"/>
    <property type="evidence" value="ECO:0007669"/>
    <property type="project" value="UniProtKB-UniRule"/>
</dbReference>
<comment type="catalytic activity">
    <reaction evidence="7">
        <text>5,10-methylenetetrahydromethanopterin + oxidized coenzyme F420-(gamma-L-Glu)(n) + 2 H(+) = 5,10-methenyl-5,6,7,8-tetrahydromethanopterin + reduced coenzyme F420-(gamma-L-Glu)(n)</text>
        <dbReference type="Rhea" id="RHEA:16721"/>
        <dbReference type="Rhea" id="RHEA-COMP:12939"/>
        <dbReference type="Rhea" id="RHEA-COMP:14378"/>
        <dbReference type="ChEBI" id="CHEBI:15378"/>
        <dbReference type="ChEBI" id="CHEBI:57818"/>
        <dbReference type="ChEBI" id="CHEBI:58337"/>
        <dbReference type="ChEBI" id="CHEBI:133980"/>
        <dbReference type="ChEBI" id="CHEBI:139511"/>
        <dbReference type="EC" id="1.5.98.1"/>
    </reaction>
</comment>
<dbReference type="HAMAP" id="MF_00058">
    <property type="entry name" value="MTD"/>
    <property type="match status" value="1"/>
</dbReference>
<dbReference type="GO" id="GO:0030268">
    <property type="term" value="F:methylenetetrahydromethanopterin dehydrogenase activity"/>
    <property type="evidence" value="ECO:0007669"/>
    <property type="project" value="UniProtKB-UniRule"/>
</dbReference>
<evidence type="ECO:0000256" key="2">
    <source>
        <dbReference type="ARBA" id="ARBA00012904"/>
    </source>
</evidence>
<dbReference type="Gene3D" id="3.40.50.10830">
    <property type="entry name" value="F420-dependent methylenetetrahydromethanopterin dehydrogenase (MTD)"/>
    <property type="match status" value="1"/>
</dbReference>
<dbReference type="PATRIC" id="fig|1838285.3.peg.1144"/>
<comment type="similarity">
    <text evidence="1 7">Belongs to the MTD family.</text>
</comment>
<evidence type="ECO:0000313" key="9">
    <source>
        <dbReference type="Proteomes" id="UP000186940"/>
    </source>
</evidence>
<dbReference type="Gene3D" id="6.10.140.120">
    <property type="match status" value="1"/>
</dbReference>
<dbReference type="AlphaFoldDB" id="A0A1F2P8R9"/>
<comment type="pathway">
    <text evidence="7">One-carbon metabolism; methanogenesis from CO(2); 5,10-methylene-5,6,7,8-tetrahydromethanopterin from 5,10-methenyl-5,6,7,8-tetrahydromethanopterin (coenzyme F420 route): step 1/1.</text>
</comment>
<dbReference type="GO" id="GO:0006730">
    <property type="term" value="P:one-carbon metabolic process"/>
    <property type="evidence" value="ECO:0007669"/>
    <property type="project" value="UniProtKB-UniRule"/>
</dbReference>
<evidence type="ECO:0000256" key="3">
    <source>
        <dbReference type="ARBA" id="ARBA00014062"/>
    </source>
</evidence>